<feature type="region of interest" description="Disordered" evidence="2">
    <location>
        <begin position="8"/>
        <end position="27"/>
    </location>
</feature>
<reference evidence="5" key="1">
    <citation type="journal article" date="2013" name="Nature">
        <title>Pan genome of the phytoplankton Emiliania underpins its global distribution.</title>
        <authorList>
            <person name="Read B.A."/>
            <person name="Kegel J."/>
            <person name="Klute M.J."/>
            <person name="Kuo A."/>
            <person name="Lefebvre S.C."/>
            <person name="Maumus F."/>
            <person name="Mayer C."/>
            <person name="Miller J."/>
            <person name="Monier A."/>
            <person name="Salamov A."/>
            <person name="Young J."/>
            <person name="Aguilar M."/>
            <person name="Claverie J.M."/>
            <person name="Frickenhaus S."/>
            <person name="Gonzalez K."/>
            <person name="Herman E.K."/>
            <person name="Lin Y.C."/>
            <person name="Napier J."/>
            <person name="Ogata H."/>
            <person name="Sarno A.F."/>
            <person name="Shmutz J."/>
            <person name="Schroeder D."/>
            <person name="de Vargas C."/>
            <person name="Verret F."/>
            <person name="von Dassow P."/>
            <person name="Valentin K."/>
            <person name="Van de Peer Y."/>
            <person name="Wheeler G."/>
            <person name="Dacks J.B."/>
            <person name="Delwiche C.F."/>
            <person name="Dyhrman S.T."/>
            <person name="Glockner G."/>
            <person name="John U."/>
            <person name="Richards T."/>
            <person name="Worden A.Z."/>
            <person name="Zhang X."/>
            <person name="Grigoriev I.V."/>
            <person name="Allen A.E."/>
            <person name="Bidle K."/>
            <person name="Borodovsky M."/>
            <person name="Bowler C."/>
            <person name="Brownlee C."/>
            <person name="Cock J.M."/>
            <person name="Elias M."/>
            <person name="Gladyshev V.N."/>
            <person name="Groth M."/>
            <person name="Guda C."/>
            <person name="Hadaegh A."/>
            <person name="Iglesias-Rodriguez M.D."/>
            <person name="Jenkins J."/>
            <person name="Jones B.M."/>
            <person name="Lawson T."/>
            <person name="Leese F."/>
            <person name="Lindquist E."/>
            <person name="Lobanov A."/>
            <person name="Lomsadze A."/>
            <person name="Malik S.B."/>
            <person name="Marsh M.E."/>
            <person name="Mackinder L."/>
            <person name="Mock T."/>
            <person name="Mueller-Roeber B."/>
            <person name="Pagarete A."/>
            <person name="Parker M."/>
            <person name="Probert I."/>
            <person name="Quesneville H."/>
            <person name="Raines C."/>
            <person name="Rensing S.A."/>
            <person name="Riano-Pachon D.M."/>
            <person name="Richier S."/>
            <person name="Rokitta S."/>
            <person name="Shiraiwa Y."/>
            <person name="Soanes D.M."/>
            <person name="van der Giezen M."/>
            <person name="Wahlund T.M."/>
            <person name="Williams B."/>
            <person name="Wilson W."/>
            <person name="Wolfe G."/>
            <person name="Wurch L.L."/>
        </authorList>
    </citation>
    <scope>NUCLEOTIDE SEQUENCE</scope>
</reference>
<name>A0A0D3JIS4_EMIH1</name>
<evidence type="ECO:0000256" key="2">
    <source>
        <dbReference type="SAM" id="MobiDB-lite"/>
    </source>
</evidence>
<protein>
    <recommendedName>
        <fullName evidence="3">K Homology domain-containing protein</fullName>
    </recommendedName>
</protein>
<dbReference type="HOGENOM" id="CLU_2150628_0_0_1"/>
<dbReference type="GO" id="GO:0003723">
    <property type="term" value="F:RNA binding"/>
    <property type="evidence" value="ECO:0007669"/>
    <property type="project" value="UniProtKB-UniRule"/>
</dbReference>
<reference evidence="4" key="2">
    <citation type="submission" date="2024-10" db="UniProtKB">
        <authorList>
            <consortium name="EnsemblProtists"/>
        </authorList>
    </citation>
    <scope>IDENTIFICATION</scope>
</reference>
<keyword evidence="1" id="KW-0694">RNA-binding</keyword>
<dbReference type="PROSITE" id="PS50084">
    <property type="entry name" value="KH_TYPE_1"/>
    <property type="match status" value="1"/>
</dbReference>
<evidence type="ECO:0000313" key="4">
    <source>
        <dbReference type="EnsemblProtists" id="EOD23409"/>
    </source>
</evidence>
<dbReference type="InterPro" id="IPR036612">
    <property type="entry name" value="KH_dom_type_1_sf"/>
</dbReference>
<evidence type="ECO:0000256" key="1">
    <source>
        <dbReference type="PROSITE-ProRule" id="PRU00117"/>
    </source>
</evidence>
<evidence type="ECO:0000313" key="5">
    <source>
        <dbReference type="Proteomes" id="UP000013827"/>
    </source>
</evidence>
<feature type="domain" description="K Homology" evidence="3">
    <location>
        <begin position="55"/>
        <end position="105"/>
    </location>
</feature>
<dbReference type="InterPro" id="IPR004088">
    <property type="entry name" value="KH_dom_type_1"/>
</dbReference>
<dbReference type="GeneID" id="17268948"/>
<organism evidence="4 5">
    <name type="scientific">Emiliania huxleyi (strain CCMP1516)</name>
    <dbReference type="NCBI Taxonomy" id="280463"/>
    <lineage>
        <taxon>Eukaryota</taxon>
        <taxon>Haptista</taxon>
        <taxon>Haptophyta</taxon>
        <taxon>Prymnesiophyceae</taxon>
        <taxon>Isochrysidales</taxon>
        <taxon>Noelaerhabdaceae</taxon>
        <taxon>Emiliania</taxon>
    </lineage>
</organism>
<dbReference type="Proteomes" id="UP000013827">
    <property type="component" value="Unassembled WGS sequence"/>
</dbReference>
<dbReference type="EnsemblProtists" id="EOD23409">
    <property type="protein sequence ID" value="EOD23409"/>
    <property type="gene ID" value="EMIHUDRAFT_458023"/>
</dbReference>
<dbReference type="Gene3D" id="3.30.1370.10">
    <property type="entry name" value="K Homology domain, type 1"/>
    <property type="match status" value="1"/>
</dbReference>
<proteinExistence type="predicted"/>
<dbReference type="SUPFAM" id="SSF54791">
    <property type="entry name" value="Eukaryotic type KH-domain (KH-domain type I)"/>
    <property type="match status" value="1"/>
</dbReference>
<dbReference type="PaxDb" id="2903-EOD23409"/>
<dbReference type="AlphaFoldDB" id="A0A0D3JIS4"/>
<sequence>MALRRLLLSPAEGGGVPDRHGTEPTLGSSLWRYDPLVSSWRTPLMVAPQGVVCTRKVIRQRGSHVSELRKATGAVIDVEKDESGAGTVTLSGEPMAVDAARSAIEALLHRAD</sequence>
<dbReference type="RefSeq" id="XP_005775838.1">
    <property type="nucleotide sequence ID" value="XM_005775781.1"/>
</dbReference>
<dbReference type="Pfam" id="PF00013">
    <property type="entry name" value="KH_1"/>
    <property type="match status" value="1"/>
</dbReference>
<evidence type="ECO:0000259" key="3">
    <source>
        <dbReference type="Pfam" id="PF00013"/>
    </source>
</evidence>
<keyword evidence="5" id="KW-1185">Reference proteome</keyword>
<dbReference type="KEGG" id="ehx:EMIHUDRAFT_458023"/>
<accession>A0A0D3JIS4</accession>